<evidence type="ECO:0000256" key="2">
    <source>
        <dbReference type="SAM" id="Phobius"/>
    </source>
</evidence>
<dbReference type="InterPro" id="IPR000182">
    <property type="entry name" value="GNAT_dom"/>
</dbReference>
<keyword evidence="5" id="KW-1185">Reference proteome</keyword>
<evidence type="ECO:0000256" key="1">
    <source>
        <dbReference type="ARBA" id="ARBA00022679"/>
    </source>
</evidence>
<dbReference type="Pfam" id="PF00583">
    <property type="entry name" value="Acetyltransf_1"/>
    <property type="match status" value="1"/>
</dbReference>
<dbReference type="PROSITE" id="PS51186">
    <property type="entry name" value="GNAT"/>
    <property type="match status" value="1"/>
</dbReference>
<evidence type="ECO:0000313" key="5">
    <source>
        <dbReference type="Proteomes" id="UP000298030"/>
    </source>
</evidence>
<proteinExistence type="predicted"/>
<dbReference type="STRING" id="71717.A0A4Y7T464"/>
<dbReference type="EMBL" id="QPFP01000033">
    <property type="protein sequence ID" value="TEB28392.1"/>
    <property type="molecule type" value="Genomic_DNA"/>
</dbReference>
<feature type="transmembrane region" description="Helical" evidence="2">
    <location>
        <begin position="44"/>
        <end position="66"/>
    </location>
</feature>
<reference evidence="4 5" key="1">
    <citation type="journal article" date="2019" name="Nat. Ecol. Evol.">
        <title>Megaphylogeny resolves global patterns of mushroom evolution.</title>
        <authorList>
            <person name="Varga T."/>
            <person name="Krizsan K."/>
            <person name="Foldi C."/>
            <person name="Dima B."/>
            <person name="Sanchez-Garcia M."/>
            <person name="Sanchez-Ramirez S."/>
            <person name="Szollosi G.J."/>
            <person name="Szarkandi J.G."/>
            <person name="Papp V."/>
            <person name="Albert L."/>
            <person name="Andreopoulos W."/>
            <person name="Angelini C."/>
            <person name="Antonin V."/>
            <person name="Barry K.W."/>
            <person name="Bougher N.L."/>
            <person name="Buchanan P."/>
            <person name="Buyck B."/>
            <person name="Bense V."/>
            <person name="Catcheside P."/>
            <person name="Chovatia M."/>
            <person name="Cooper J."/>
            <person name="Damon W."/>
            <person name="Desjardin D."/>
            <person name="Finy P."/>
            <person name="Geml J."/>
            <person name="Haridas S."/>
            <person name="Hughes K."/>
            <person name="Justo A."/>
            <person name="Karasinski D."/>
            <person name="Kautmanova I."/>
            <person name="Kiss B."/>
            <person name="Kocsube S."/>
            <person name="Kotiranta H."/>
            <person name="LaButti K.M."/>
            <person name="Lechner B.E."/>
            <person name="Liimatainen K."/>
            <person name="Lipzen A."/>
            <person name="Lukacs Z."/>
            <person name="Mihaltcheva S."/>
            <person name="Morgado L.N."/>
            <person name="Niskanen T."/>
            <person name="Noordeloos M.E."/>
            <person name="Ohm R.A."/>
            <person name="Ortiz-Santana B."/>
            <person name="Ovrebo C."/>
            <person name="Racz N."/>
            <person name="Riley R."/>
            <person name="Savchenko A."/>
            <person name="Shiryaev A."/>
            <person name="Soop K."/>
            <person name="Spirin V."/>
            <person name="Szebenyi C."/>
            <person name="Tomsovsky M."/>
            <person name="Tulloss R.E."/>
            <person name="Uehling J."/>
            <person name="Grigoriev I.V."/>
            <person name="Vagvolgyi C."/>
            <person name="Papp T."/>
            <person name="Martin F.M."/>
            <person name="Miettinen O."/>
            <person name="Hibbett D.S."/>
            <person name="Nagy L.G."/>
        </authorList>
    </citation>
    <scope>NUCLEOTIDE SEQUENCE [LARGE SCALE GENOMIC DNA]</scope>
    <source>
        <strain evidence="4 5">FP101781</strain>
    </source>
</reference>
<dbReference type="Gene3D" id="3.40.630.30">
    <property type="match status" value="1"/>
</dbReference>
<sequence>MSGSLDYRIRPFKDEEGEQVKELYRNEVGYSPTSMHHFIMRSSLTLPDSLICYVLFSVSMALVLALGELRSIRAAAALSVSVASALFFVDHGKSGFWVAELSNSDRELGTGTIVGCVGLDSKFHRGAQKSMAQLRRTSISWKMQRKGVGQRLIETLLEHAKENKIEIIELQTNGHCPPAVGIYERFGWKAYATQNAPGKSWVDLLLVDYRLEL</sequence>
<dbReference type="InterPro" id="IPR016181">
    <property type="entry name" value="Acyl_CoA_acyltransferase"/>
</dbReference>
<feature type="domain" description="N-acetyltransferase" evidence="3">
    <location>
        <begin position="53"/>
        <end position="213"/>
    </location>
</feature>
<evidence type="ECO:0000313" key="4">
    <source>
        <dbReference type="EMBL" id="TEB28392.1"/>
    </source>
</evidence>
<protein>
    <submittedName>
        <fullName evidence="4">Acyl-CoA N-acyltransferase</fullName>
    </submittedName>
</protein>
<keyword evidence="1 4" id="KW-0808">Transferase</keyword>
<accession>A0A4Y7T464</accession>
<organism evidence="4 5">
    <name type="scientific">Coprinellus micaceus</name>
    <name type="common">Glistening ink-cap mushroom</name>
    <name type="synonym">Coprinus micaceus</name>
    <dbReference type="NCBI Taxonomy" id="71717"/>
    <lineage>
        <taxon>Eukaryota</taxon>
        <taxon>Fungi</taxon>
        <taxon>Dikarya</taxon>
        <taxon>Basidiomycota</taxon>
        <taxon>Agaricomycotina</taxon>
        <taxon>Agaricomycetes</taxon>
        <taxon>Agaricomycetidae</taxon>
        <taxon>Agaricales</taxon>
        <taxon>Agaricineae</taxon>
        <taxon>Psathyrellaceae</taxon>
        <taxon>Coprinellus</taxon>
    </lineage>
</organism>
<dbReference type="PANTHER" id="PTHR13947">
    <property type="entry name" value="GNAT FAMILY N-ACETYLTRANSFERASE"/>
    <property type="match status" value="1"/>
</dbReference>
<dbReference type="AlphaFoldDB" id="A0A4Y7T464"/>
<gene>
    <name evidence="4" type="ORF">FA13DRAFT_1815914</name>
</gene>
<evidence type="ECO:0000259" key="3">
    <source>
        <dbReference type="PROSITE" id="PS51186"/>
    </source>
</evidence>
<keyword evidence="2" id="KW-1133">Transmembrane helix</keyword>
<name>A0A4Y7T464_COPMI</name>
<comment type="caution">
    <text evidence="4">The sequence shown here is derived from an EMBL/GenBank/DDBJ whole genome shotgun (WGS) entry which is preliminary data.</text>
</comment>
<dbReference type="OrthoDB" id="41532at2759"/>
<keyword evidence="2" id="KW-0472">Membrane</keyword>
<dbReference type="PANTHER" id="PTHR13947:SF37">
    <property type="entry name" value="LD18367P"/>
    <property type="match status" value="1"/>
</dbReference>
<dbReference type="SUPFAM" id="SSF55729">
    <property type="entry name" value="Acyl-CoA N-acyltransferases (Nat)"/>
    <property type="match status" value="1"/>
</dbReference>
<dbReference type="CDD" id="cd04301">
    <property type="entry name" value="NAT_SF"/>
    <property type="match status" value="1"/>
</dbReference>
<dbReference type="Proteomes" id="UP000298030">
    <property type="component" value="Unassembled WGS sequence"/>
</dbReference>
<dbReference type="InterPro" id="IPR050769">
    <property type="entry name" value="NAT_camello-type"/>
</dbReference>
<keyword evidence="2" id="KW-0812">Transmembrane</keyword>
<keyword evidence="4" id="KW-0012">Acyltransferase</keyword>
<dbReference type="GO" id="GO:0008080">
    <property type="term" value="F:N-acetyltransferase activity"/>
    <property type="evidence" value="ECO:0007669"/>
    <property type="project" value="InterPro"/>
</dbReference>